<dbReference type="VEuPathDB" id="MicrosporidiaDB:AEWD_010700"/>
<dbReference type="PANTHER" id="PTHR10788">
    <property type="entry name" value="TREHALOSE-6-PHOSPHATE SYNTHASE"/>
    <property type="match status" value="1"/>
</dbReference>
<reference evidence="3" key="1">
    <citation type="journal article" date="2013" name="Eukaryot. Cell">
        <title>Extremely Reduced Levels of Heterozygosity in the Vertebrate Pathogen Encephalitozoon cuniculi.</title>
        <authorList>
            <person name="Selman M."/>
            <person name="Sak B."/>
            <person name="Kvac M."/>
            <person name="Farinelli L."/>
            <person name="Weiss L.M."/>
            <person name="Corradi N."/>
        </authorList>
    </citation>
    <scope>NUCLEOTIDE SEQUENCE</scope>
</reference>
<organism evidence="3">
    <name type="scientific">Encephalitozoon cuniculi</name>
    <name type="common">Microsporidian parasite</name>
    <dbReference type="NCBI Taxonomy" id="6035"/>
    <lineage>
        <taxon>Eukaryota</taxon>
        <taxon>Fungi</taxon>
        <taxon>Fungi incertae sedis</taxon>
        <taxon>Microsporidia</taxon>
        <taxon>Unikaryonidae</taxon>
        <taxon>Encephalitozoon</taxon>
    </lineage>
</organism>
<dbReference type="InterPro" id="IPR001830">
    <property type="entry name" value="Glyco_trans_20"/>
</dbReference>
<dbReference type="SUPFAM" id="SSF56784">
    <property type="entry name" value="HAD-like"/>
    <property type="match status" value="1"/>
</dbReference>
<name>M1KA15_ENCCN</name>
<dbReference type="InterPro" id="IPR036412">
    <property type="entry name" value="HAD-like_sf"/>
</dbReference>
<dbReference type="NCBIfam" id="TIGR00685">
    <property type="entry name" value="T6PP"/>
    <property type="match status" value="1"/>
</dbReference>
<proteinExistence type="inferred from homology"/>
<dbReference type="InterPro" id="IPR003337">
    <property type="entry name" value="Trehalose_PPase"/>
</dbReference>
<dbReference type="Gene3D" id="3.40.50.1000">
    <property type="entry name" value="HAD superfamily/HAD-like"/>
    <property type="match status" value="1"/>
</dbReference>
<comment type="similarity">
    <text evidence="1">In the N-terminal section; belongs to the glycosyltransferase 20 family.</text>
</comment>
<dbReference type="Gene3D" id="3.40.50.2000">
    <property type="entry name" value="Glycogen Phosphorylase B"/>
    <property type="match status" value="1"/>
</dbReference>
<feature type="compositionally biased region" description="Basic residues" evidence="2">
    <location>
        <begin position="459"/>
        <end position="470"/>
    </location>
</feature>
<feature type="region of interest" description="Disordered" evidence="2">
    <location>
        <begin position="449"/>
        <end position="470"/>
    </location>
</feature>
<dbReference type="GO" id="GO:0003825">
    <property type="term" value="F:alpha,alpha-trehalose-phosphate synthase (UDP-forming) activity"/>
    <property type="evidence" value="ECO:0007669"/>
    <property type="project" value="TreeGrafter"/>
</dbReference>
<evidence type="ECO:0000256" key="2">
    <source>
        <dbReference type="SAM" id="MobiDB-lite"/>
    </source>
</evidence>
<dbReference type="Pfam" id="PF02358">
    <property type="entry name" value="Trehalose_PPase"/>
    <property type="match status" value="1"/>
</dbReference>
<dbReference type="GO" id="GO:0005992">
    <property type="term" value="P:trehalose biosynthetic process"/>
    <property type="evidence" value="ECO:0007669"/>
    <property type="project" value="InterPro"/>
</dbReference>
<evidence type="ECO:0000256" key="1">
    <source>
        <dbReference type="ARBA" id="ARBA00005409"/>
    </source>
</evidence>
<dbReference type="Gene3D" id="3.30.70.1020">
    <property type="entry name" value="Trehalose-6-phosphate phosphatase related protein, domain 2"/>
    <property type="match status" value="1"/>
</dbReference>
<dbReference type="EMBL" id="KC513612">
    <property type="protein sequence ID" value="AGE96010.1"/>
    <property type="molecule type" value="Genomic_DNA"/>
</dbReference>
<dbReference type="CDD" id="cd01627">
    <property type="entry name" value="HAD_TPP"/>
    <property type="match status" value="1"/>
</dbReference>
<dbReference type="VEuPathDB" id="MicrosporidiaDB:M970_010700"/>
<dbReference type="VEuPathDB" id="MicrosporidiaDB:AEWQ_010670"/>
<dbReference type="AlphaFoldDB" id="M1KA15"/>
<gene>
    <name evidence="3" type="ORF">ECU01_0870</name>
</gene>
<dbReference type="PANTHER" id="PTHR10788:SF106">
    <property type="entry name" value="BCDNA.GH08860"/>
    <property type="match status" value="1"/>
</dbReference>
<protein>
    <submittedName>
        <fullName evidence="3">Trehalose-6-phosphate phosphatase</fullName>
    </submittedName>
</protein>
<dbReference type="SUPFAM" id="SSF53756">
    <property type="entry name" value="UDP-Glycosyltransferase/glycogen phosphorylase"/>
    <property type="match status" value="1"/>
</dbReference>
<dbReference type="VEuPathDB" id="MicrosporidiaDB:ECU01_0870"/>
<dbReference type="InterPro" id="IPR023214">
    <property type="entry name" value="HAD_sf"/>
</dbReference>
<accession>M1KA15</accession>
<sequence length="718" mass="82147">MKIIVAAEELPICASRMEPSEAIKNWISTPLKKIPHPDKASKIQIEFGDRSKESLHLFAKPHFMVPDMLDDDEMFFVGAPGFYSPEEFSDEDCRRIEESMKAYRCYPIFQKRVKYSKMIEEILGKNTYEFVQSNFDHANMFARYKEYNTRWHEKIMEIYEEGDVVWVMDHSLFLLPGMLGNSIPVGMSASVPFSSLLKCIPFWEQIFSSILCCRYIEFNESSSKESFDLLVSQKTGFCMGDPGYKDIREPLTCVGKKGIDKDVLLKMSSEVHEFEGLGKGKVILLPSDSQTHLLGVEAYLSRYGKEITVLFLRTRVLNGDSDKQAEVMRLREYLEINYKVLSREFTPASDPEFISMLKRCDLCHCPEVADVCSLFGIPVVRNNPYDFFDIADEINEKLMQRGEGSKEGSSEVIGKMEWKKRFMTSLLRISGMEYDVDLEPKEPRIRSSLSMDQTGHKKVDAKKKPGIRKKNREKEEAVEIILNNKEDANAARIVNDFKKSKARTLVMDYDGTLTNIVARPPMAAPTQEIKDLLIRLGKICRVVISTGRSVEDCDKFFPKEIEVFAEHGACHRIDGKWKEGGTFPQKDLAWRIGQFFLARTPGSELERKKTGYAFHFRNVSPLIGVKQARALFELLMRVCKDYVKKGNHVIEVRSSKKSCAMEKIEEGFVLCAGDDVADEDMFDVCKGYTIKVGDQSTSAAYRVKDPENFRMLLGRLLE</sequence>
<dbReference type="VEuPathDB" id="MicrosporidiaDB:AEWR_010700"/>
<dbReference type="Pfam" id="PF00982">
    <property type="entry name" value="Glyco_transf_20"/>
    <property type="match status" value="1"/>
</dbReference>
<evidence type="ECO:0000313" key="3">
    <source>
        <dbReference type="EMBL" id="AGE96010.1"/>
    </source>
</evidence>